<organism evidence="4">
    <name type="scientific">marine sediment metagenome</name>
    <dbReference type="NCBI Taxonomy" id="412755"/>
    <lineage>
        <taxon>unclassified sequences</taxon>
        <taxon>metagenomes</taxon>
        <taxon>ecological metagenomes</taxon>
    </lineage>
</organism>
<dbReference type="AlphaFoldDB" id="X1Q7E3"/>
<dbReference type="PANTHER" id="PTHR43432">
    <property type="entry name" value="SLR0285 PROTEIN"/>
    <property type="match status" value="1"/>
</dbReference>
<gene>
    <name evidence="4" type="ORF">S12H4_08256</name>
</gene>
<comment type="caution">
    <text evidence="4">The sequence shown here is derived from an EMBL/GenBank/DDBJ whole genome shotgun (WGS) entry which is preliminary data.</text>
</comment>
<evidence type="ECO:0000256" key="1">
    <source>
        <dbReference type="ARBA" id="ARBA00022723"/>
    </source>
</evidence>
<dbReference type="InterPro" id="IPR040086">
    <property type="entry name" value="MJ0683-like"/>
</dbReference>
<dbReference type="GO" id="GO:0046872">
    <property type="term" value="F:metal ion binding"/>
    <property type="evidence" value="ECO:0007669"/>
    <property type="project" value="UniProtKB-KW"/>
</dbReference>
<proteinExistence type="predicted"/>
<evidence type="ECO:0000256" key="2">
    <source>
        <dbReference type="ARBA" id="ARBA00023004"/>
    </source>
</evidence>
<name>X1Q7E3_9ZZZZ</name>
<evidence type="ECO:0000313" key="4">
    <source>
        <dbReference type="EMBL" id="GAI64143.1"/>
    </source>
</evidence>
<dbReference type="EMBL" id="BARW01003168">
    <property type="protein sequence ID" value="GAI64143.1"/>
    <property type="molecule type" value="Genomic_DNA"/>
</dbReference>
<sequence length="107" mass="12327">MDRKDYISSVEPKPQVLQKIENDAKKLKYCKEQVLLSFAGDPYNKTDQDLKITREALKILLKYNIPVSILTKGGNRCLRDLDLFQSFQNHIKVGASLTFITDEDSMF</sequence>
<reference evidence="4" key="1">
    <citation type="journal article" date="2014" name="Front. Microbiol.">
        <title>High frequency of phylogenetically diverse reductive dehalogenase-homologous genes in deep subseafloor sedimentary metagenomes.</title>
        <authorList>
            <person name="Kawai M."/>
            <person name="Futagami T."/>
            <person name="Toyoda A."/>
            <person name="Takaki Y."/>
            <person name="Nishi S."/>
            <person name="Hori S."/>
            <person name="Arai W."/>
            <person name="Tsubouchi T."/>
            <person name="Morono Y."/>
            <person name="Uchiyama I."/>
            <person name="Ito T."/>
            <person name="Fujiyama A."/>
            <person name="Inagaki F."/>
            <person name="Takami H."/>
        </authorList>
    </citation>
    <scope>NUCLEOTIDE SEQUENCE</scope>
    <source>
        <strain evidence="4">Expedition CK06-06</strain>
    </source>
</reference>
<evidence type="ECO:0000256" key="3">
    <source>
        <dbReference type="ARBA" id="ARBA00023014"/>
    </source>
</evidence>
<accession>X1Q7E3</accession>
<dbReference type="PANTHER" id="PTHR43432:SF6">
    <property type="entry name" value="RADICAL SAM CORE DOMAIN-CONTAINING PROTEIN"/>
    <property type="match status" value="1"/>
</dbReference>
<dbReference type="GO" id="GO:0051536">
    <property type="term" value="F:iron-sulfur cluster binding"/>
    <property type="evidence" value="ECO:0007669"/>
    <property type="project" value="UniProtKB-KW"/>
</dbReference>
<keyword evidence="2" id="KW-0408">Iron</keyword>
<evidence type="ECO:0008006" key="5">
    <source>
        <dbReference type="Google" id="ProtNLM"/>
    </source>
</evidence>
<keyword evidence="1" id="KW-0479">Metal-binding</keyword>
<protein>
    <recommendedName>
        <fullName evidence="5">Radical SAM core domain-containing protein</fullName>
    </recommendedName>
</protein>
<keyword evidence="3" id="KW-0411">Iron-sulfur</keyword>